<evidence type="ECO:0000259" key="13">
    <source>
        <dbReference type="PROSITE" id="PS50198"/>
    </source>
</evidence>
<evidence type="ECO:0000256" key="3">
    <source>
        <dbReference type="ARBA" id="ARBA00022519"/>
    </source>
</evidence>
<dbReference type="EMBL" id="CP062803">
    <property type="protein sequence ID" value="QOT77934.1"/>
    <property type="molecule type" value="Genomic_DNA"/>
</dbReference>
<dbReference type="GeneID" id="98400829"/>
<proteinExistence type="inferred from homology"/>
<dbReference type="InterPro" id="IPR023058">
    <property type="entry name" value="PPIase_PpiC_CS"/>
</dbReference>
<dbReference type="PROSITE" id="PS01096">
    <property type="entry name" value="PPIC_PPIASE_1"/>
    <property type="match status" value="1"/>
</dbReference>
<evidence type="ECO:0000256" key="2">
    <source>
        <dbReference type="ARBA" id="ARBA00022475"/>
    </source>
</evidence>
<evidence type="ECO:0000256" key="5">
    <source>
        <dbReference type="ARBA" id="ARBA00022989"/>
    </source>
</evidence>
<accession>A0A643FME6</accession>
<dbReference type="GO" id="GO:0003755">
    <property type="term" value="F:peptidyl-prolyl cis-trans isomerase activity"/>
    <property type="evidence" value="ECO:0007669"/>
    <property type="project" value="UniProtKB-KW"/>
</dbReference>
<name>A0A643FME6_9BURK</name>
<dbReference type="Proteomes" id="UP000397656">
    <property type="component" value="Chromosome 1"/>
</dbReference>
<dbReference type="RefSeq" id="WP_150990522.1">
    <property type="nucleotide sequence ID" value="NZ_CP062803.1"/>
</dbReference>
<reference evidence="14 15" key="1">
    <citation type="submission" date="2020-10" db="EMBL/GenBank/DDBJ databases">
        <title>Complete genome sequence of Cupriavidus basilensis CCUG 49340T.</title>
        <authorList>
            <person name="Salva-Serra F."/>
            <person name="Donoso R.A."/>
            <person name="Cho K.H."/>
            <person name="Yoo J.A."/>
            <person name="Lee K."/>
            <person name="Yoon S.-H."/>
            <person name="Perez-Pantoja D."/>
            <person name="Moore E.R.B."/>
        </authorList>
    </citation>
    <scope>NUCLEOTIDE SEQUENCE [LARGE SCALE GENOMIC DNA]</scope>
    <source>
        <strain evidence="15">CCUG 49340</strain>
    </source>
</reference>
<evidence type="ECO:0000313" key="14">
    <source>
        <dbReference type="EMBL" id="QOT77934.1"/>
    </source>
</evidence>
<dbReference type="SUPFAM" id="SSF109998">
    <property type="entry name" value="Triger factor/SurA peptide-binding domain-like"/>
    <property type="match status" value="1"/>
</dbReference>
<dbReference type="Gene3D" id="1.10.4030.10">
    <property type="entry name" value="Porin chaperone SurA, peptide-binding domain"/>
    <property type="match status" value="1"/>
</dbReference>
<evidence type="ECO:0000256" key="8">
    <source>
        <dbReference type="ARBA" id="ARBA00023235"/>
    </source>
</evidence>
<comment type="similarity">
    <text evidence="9">Belongs to the PpiD chaperone family.</text>
</comment>
<dbReference type="SUPFAM" id="SSF54534">
    <property type="entry name" value="FKBP-like"/>
    <property type="match status" value="1"/>
</dbReference>
<dbReference type="PROSITE" id="PS50198">
    <property type="entry name" value="PPIC_PPIASE_2"/>
    <property type="match status" value="1"/>
</dbReference>
<keyword evidence="2" id="KW-1003">Cell membrane</keyword>
<protein>
    <recommendedName>
        <fullName evidence="10">Periplasmic chaperone PpiD</fullName>
    </recommendedName>
    <alternativeName>
        <fullName evidence="11">Periplasmic folding chaperone</fullName>
    </alternativeName>
</protein>
<keyword evidence="6" id="KW-0472">Membrane</keyword>
<dbReference type="InterPro" id="IPR046357">
    <property type="entry name" value="PPIase_dom_sf"/>
</dbReference>
<evidence type="ECO:0000256" key="11">
    <source>
        <dbReference type="ARBA" id="ARBA00042775"/>
    </source>
</evidence>
<dbReference type="InterPro" id="IPR027304">
    <property type="entry name" value="Trigger_fact/SurA_dom_sf"/>
</dbReference>
<feature type="domain" description="PpiC" evidence="13">
    <location>
        <begin position="270"/>
        <end position="373"/>
    </location>
</feature>
<dbReference type="Pfam" id="PF13624">
    <property type="entry name" value="SurA_N_3"/>
    <property type="match status" value="1"/>
</dbReference>
<keyword evidence="8 12" id="KW-0413">Isomerase</keyword>
<keyword evidence="4" id="KW-0812">Transmembrane</keyword>
<dbReference type="InterPro" id="IPR000297">
    <property type="entry name" value="PPIase_PpiC"/>
</dbReference>
<evidence type="ECO:0000256" key="6">
    <source>
        <dbReference type="ARBA" id="ARBA00023136"/>
    </source>
</evidence>
<dbReference type="InterPro" id="IPR052029">
    <property type="entry name" value="PpiD_chaperone"/>
</dbReference>
<keyword evidence="5" id="KW-1133">Transmembrane helix</keyword>
<evidence type="ECO:0000256" key="10">
    <source>
        <dbReference type="ARBA" id="ARBA00040743"/>
    </source>
</evidence>
<keyword evidence="3" id="KW-0997">Cell inner membrane</keyword>
<evidence type="ECO:0000313" key="15">
    <source>
        <dbReference type="Proteomes" id="UP000397656"/>
    </source>
</evidence>
<dbReference type="PANTHER" id="PTHR47529">
    <property type="entry name" value="PEPTIDYL-PROLYL CIS-TRANS ISOMERASE D"/>
    <property type="match status" value="1"/>
</dbReference>
<evidence type="ECO:0000256" key="9">
    <source>
        <dbReference type="ARBA" id="ARBA00038408"/>
    </source>
</evidence>
<evidence type="ECO:0000256" key="7">
    <source>
        <dbReference type="ARBA" id="ARBA00023186"/>
    </source>
</evidence>
<dbReference type="AlphaFoldDB" id="A0A643FME6"/>
<evidence type="ECO:0000256" key="4">
    <source>
        <dbReference type="ARBA" id="ARBA00022692"/>
    </source>
</evidence>
<organism evidence="14 15">
    <name type="scientific">Cupriavidus basilensis</name>
    <dbReference type="NCBI Taxonomy" id="68895"/>
    <lineage>
        <taxon>Bacteria</taxon>
        <taxon>Pseudomonadati</taxon>
        <taxon>Pseudomonadota</taxon>
        <taxon>Betaproteobacteria</taxon>
        <taxon>Burkholderiales</taxon>
        <taxon>Burkholderiaceae</taxon>
        <taxon>Cupriavidus</taxon>
    </lineage>
</organism>
<dbReference type="Pfam" id="PF00639">
    <property type="entry name" value="Rotamase"/>
    <property type="match status" value="1"/>
</dbReference>
<dbReference type="GO" id="GO:0005886">
    <property type="term" value="C:plasma membrane"/>
    <property type="evidence" value="ECO:0007669"/>
    <property type="project" value="UniProtKB-SubCell"/>
</dbReference>
<dbReference type="PANTHER" id="PTHR47529:SF1">
    <property type="entry name" value="PERIPLASMIC CHAPERONE PPID"/>
    <property type="match status" value="1"/>
</dbReference>
<dbReference type="Gene3D" id="3.10.50.40">
    <property type="match status" value="1"/>
</dbReference>
<gene>
    <name evidence="14" type="ORF">F7R26_007920</name>
</gene>
<keyword evidence="7" id="KW-0143">Chaperone</keyword>
<keyword evidence="12" id="KW-0697">Rotamase</keyword>
<sequence>MLDFVRNNRRLMLLLLLVLVFPSFVFFGVESYSRFMDSSHDLAKVDGRAITAQEVDNVVRDQSERMRQMLGTNYDPRQFEGAQARQQVLDQLILQRVVADEVAKKHLTVSNERLLETISSIPAIAQLPKKQDGTIDDKAYVSLLAQQGMTPEQFDARMRFDLATQQLSNSVGATAFVPKSLLDRLIAIRDQQRDVQALQIKPADFTAKVNPDDAALKAYYEGHKAAFSVPEQAKVEYLVLSADALAASTPVTPEELKSYYDSNIARFRTDEQRRASHILIGSPKDAPAAERQAAKEKATKLLEDLRKHPETFADVARKQSQDPGSAEKGGDLGFMGRGALVKPFEDAMYALKDGQISDVVETDYGYHIIKLTGIKPAETKPLDQVRTELEAELRKQLAAKKYTELADAFGNTVYEQSDSLKPAADKFKLAIQSADNVTRQPNPALGAQNPLNNEKLLKALFSDESVKNRRNTEAVQVGPTTLVAARIVDYRPATVRKFEDVQAKVREGYIAQQAAELAAKAGAERLEALKKSGSADGFGAPVTVSRAKADGLAPKAVEAVMRADTAKLPAYVGVDLGADGYAIYRIGKVSQPAQADAAQRQGEAQQLGQMLGQSQLEAFYEGLKDRAKVKLLKPATTTEAGSASGAGAQ</sequence>
<comment type="subcellular location">
    <subcellularLocation>
        <location evidence="1">Cell inner membrane</location>
        <topology evidence="1">Single-pass type II membrane protein</topology>
        <orientation evidence="1">Periplasmic side</orientation>
    </subcellularLocation>
</comment>
<evidence type="ECO:0000256" key="12">
    <source>
        <dbReference type="PROSITE-ProRule" id="PRU00278"/>
    </source>
</evidence>
<evidence type="ECO:0000256" key="1">
    <source>
        <dbReference type="ARBA" id="ARBA00004382"/>
    </source>
</evidence>